<dbReference type="PROSITE" id="PS00028">
    <property type="entry name" value="ZINC_FINGER_C2H2_1"/>
    <property type="match status" value="11"/>
</dbReference>
<feature type="domain" description="C2H2-type" evidence="6">
    <location>
        <begin position="314"/>
        <end position="335"/>
    </location>
</feature>
<feature type="domain" description="C2H2-type" evidence="6">
    <location>
        <begin position="282"/>
        <end position="303"/>
    </location>
</feature>
<keyword evidence="3" id="KW-0863">Zinc-finger</keyword>
<keyword evidence="8" id="KW-1185">Reference proteome</keyword>
<sequence>MAEFLDDLDNDTICGVCNAEFLDIDDLKLHITQYHLTKTNQNRFCKICSTIFADIDSYALHIRDVHLNTLKSCKYCVRVYLDQDALIEHEKRHKSVKYFPKLSCSQCDTIFQSKEDLQNHEYVNHKDNEDGFMLQHCFAALSSFINMNIYKYFEATQHHLLFVCTACGRSTPETSTYIYHLKTKNCRSLTCEECCDVFAKKSKLRKHCKNHIWRKENKSSSKTQKQCVKCSKYYSFTEIKSHLKACNTIKCRKCPLTFSSVSELTQHITVHSQNISVSFITCKYCRKPFIGMTALRKHIERTHQHNIHLYKYNCIYCNIIFKHPKLLFGHFYTRHKDIQPYTCKICNEKFRIRKRFTLHIKLNHKSVGFVEFDDNFHVYFTDKKSDRNEGTLNKNVNLEKKIETTDVETLGNEAMPNDSSSKLIEKDEQHKQIMLDDEIIDDATECSLERTDKNPLYLEDKDKIEEKKNETVSKDSIQTKIECRKTNEKEIEIINLVGTQDHADNTLLVEVKKRKNKSAESKPPKKKSKLENDSSSDDSDVPLAQILGKKDKRVYNKVPRKNYRKTFMCIKCNRNCYTYQNYHRHMSLHKKNQRKTCIKCFKNFKTKEDLNIHMKSEHSSSKLTETLKKIMDERKKAHPESYASEKFAKTMTKVPIVMTASQAAITRVENKLSVKKFLENFSPEINENKANITNNLTIKPVSTVRTKPFIKLTKFTPEQSVTDRPKLKMPTKFTEESTEEYNVSIKLVHSDLTPTSLNLNNEISTADLNYNNFDDQSKVDAIPEVGHEIMLEETEVKNVKYLKKTIVIKDLLKYNNVRIGHLAPQAPFYKIVKIDDILEEKKVENKPGNVLLPNGTKLVNVNPLAHLLDRRSIKEICRSSLNTKSNTKLQDFSEAIVKAMTVLEKPMKKKKKNVPENTLES</sequence>
<keyword evidence="1" id="KW-0479">Metal-binding</keyword>
<feature type="domain" description="C2H2-type" evidence="6">
    <location>
        <begin position="104"/>
        <end position="125"/>
    </location>
</feature>
<feature type="domain" description="C2H2-type" evidence="6">
    <location>
        <begin position="343"/>
        <end position="364"/>
    </location>
</feature>
<feature type="domain" description="C2H2-type" evidence="6">
    <location>
        <begin position="14"/>
        <end position="35"/>
    </location>
</feature>
<feature type="non-terminal residue" evidence="7">
    <location>
        <position position="921"/>
    </location>
</feature>
<feature type="region of interest" description="Disordered" evidence="5">
    <location>
        <begin position="511"/>
        <end position="542"/>
    </location>
</feature>
<name>A0A8J9V6P1_9NEOP</name>
<evidence type="ECO:0000256" key="2">
    <source>
        <dbReference type="ARBA" id="ARBA00022737"/>
    </source>
</evidence>
<feature type="domain" description="C2H2-type" evidence="6">
    <location>
        <begin position="597"/>
        <end position="618"/>
    </location>
</feature>
<dbReference type="AlphaFoldDB" id="A0A8J9V6P1"/>
<evidence type="ECO:0000313" key="7">
    <source>
        <dbReference type="EMBL" id="CAH0731164.1"/>
    </source>
</evidence>
<dbReference type="Pfam" id="PF00096">
    <property type="entry name" value="zf-C2H2"/>
    <property type="match status" value="1"/>
</dbReference>
<reference evidence="7" key="1">
    <citation type="submission" date="2021-12" db="EMBL/GenBank/DDBJ databases">
        <authorList>
            <person name="Martin H S."/>
        </authorList>
    </citation>
    <scope>NUCLEOTIDE SEQUENCE</scope>
</reference>
<keyword evidence="2" id="KW-0677">Repeat</keyword>
<evidence type="ECO:0000259" key="6">
    <source>
        <dbReference type="PROSITE" id="PS00028"/>
    </source>
</evidence>
<dbReference type="InterPro" id="IPR013087">
    <property type="entry name" value="Znf_C2H2_type"/>
</dbReference>
<feature type="domain" description="C2H2-type" evidence="6">
    <location>
        <begin position="569"/>
        <end position="589"/>
    </location>
</feature>
<feature type="domain" description="C2H2-type" evidence="6">
    <location>
        <begin position="251"/>
        <end position="271"/>
    </location>
</feature>
<dbReference type="PANTHER" id="PTHR24379:SF127">
    <property type="entry name" value="BLOODY FINGERS-RELATED"/>
    <property type="match status" value="1"/>
</dbReference>
<dbReference type="GO" id="GO:0000977">
    <property type="term" value="F:RNA polymerase II transcription regulatory region sequence-specific DNA binding"/>
    <property type="evidence" value="ECO:0007669"/>
    <property type="project" value="TreeGrafter"/>
</dbReference>
<accession>A0A8J9V6P1</accession>
<dbReference type="GO" id="GO:0008270">
    <property type="term" value="F:zinc ion binding"/>
    <property type="evidence" value="ECO:0007669"/>
    <property type="project" value="UniProtKB-KW"/>
</dbReference>
<protein>
    <recommendedName>
        <fullName evidence="6">C2H2-type domain-containing protein</fullName>
    </recommendedName>
</protein>
<proteinExistence type="predicted"/>
<dbReference type="SUPFAM" id="SSF57667">
    <property type="entry name" value="beta-beta-alpha zinc fingers"/>
    <property type="match status" value="3"/>
</dbReference>
<dbReference type="GO" id="GO:0005634">
    <property type="term" value="C:nucleus"/>
    <property type="evidence" value="ECO:0007669"/>
    <property type="project" value="TreeGrafter"/>
</dbReference>
<evidence type="ECO:0000256" key="1">
    <source>
        <dbReference type="ARBA" id="ARBA00022723"/>
    </source>
</evidence>
<dbReference type="InterPro" id="IPR036236">
    <property type="entry name" value="Znf_C2H2_sf"/>
</dbReference>
<feature type="domain" description="C2H2-type" evidence="6">
    <location>
        <begin position="191"/>
        <end position="211"/>
    </location>
</feature>
<evidence type="ECO:0000256" key="3">
    <source>
        <dbReference type="ARBA" id="ARBA00022771"/>
    </source>
</evidence>
<dbReference type="SMART" id="SM00355">
    <property type="entry name" value="ZnF_C2H2"/>
    <property type="match status" value="12"/>
</dbReference>
<feature type="domain" description="C2H2-type" evidence="6">
    <location>
        <begin position="45"/>
        <end position="66"/>
    </location>
</feature>
<feature type="domain" description="C2H2-type" evidence="6">
    <location>
        <begin position="73"/>
        <end position="93"/>
    </location>
</feature>
<evidence type="ECO:0000256" key="4">
    <source>
        <dbReference type="ARBA" id="ARBA00022833"/>
    </source>
</evidence>
<dbReference type="Gene3D" id="3.30.160.60">
    <property type="entry name" value="Classic Zinc Finger"/>
    <property type="match status" value="5"/>
</dbReference>
<dbReference type="Proteomes" id="UP000838878">
    <property type="component" value="Chromosome 9"/>
</dbReference>
<evidence type="ECO:0000256" key="5">
    <source>
        <dbReference type="SAM" id="MobiDB-lite"/>
    </source>
</evidence>
<dbReference type="PANTHER" id="PTHR24379">
    <property type="entry name" value="KRAB AND ZINC FINGER DOMAIN-CONTAINING"/>
    <property type="match status" value="1"/>
</dbReference>
<keyword evidence="4" id="KW-0862">Zinc</keyword>
<dbReference type="OrthoDB" id="7950901at2759"/>
<dbReference type="EMBL" id="OV170229">
    <property type="protein sequence ID" value="CAH0731164.1"/>
    <property type="molecule type" value="Genomic_DNA"/>
</dbReference>
<organism evidence="7 8">
    <name type="scientific">Brenthis ino</name>
    <name type="common">lesser marbled fritillary</name>
    <dbReference type="NCBI Taxonomy" id="405034"/>
    <lineage>
        <taxon>Eukaryota</taxon>
        <taxon>Metazoa</taxon>
        <taxon>Ecdysozoa</taxon>
        <taxon>Arthropoda</taxon>
        <taxon>Hexapoda</taxon>
        <taxon>Insecta</taxon>
        <taxon>Pterygota</taxon>
        <taxon>Neoptera</taxon>
        <taxon>Endopterygota</taxon>
        <taxon>Lepidoptera</taxon>
        <taxon>Glossata</taxon>
        <taxon>Ditrysia</taxon>
        <taxon>Papilionoidea</taxon>
        <taxon>Nymphalidae</taxon>
        <taxon>Heliconiinae</taxon>
        <taxon>Argynnini</taxon>
        <taxon>Brenthis</taxon>
    </lineage>
</organism>
<evidence type="ECO:0000313" key="8">
    <source>
        <dbReference type="Proteomes" id="UP000838878"/>
    </source>
</evidence>
<gene>
    <name evidence="7" type="ORF">BINO364_LOCUS16068</name>
</gene>
<dbReference type="GO" id="GO:0000981">
    <property type="term" value="F:DNA-binding transcription factor activity, RNA polymerase II-specific"/>
    <property type="evidence" value="ECO:0007669"/>
    <property type="project" value="TreeGrafter"/>
</dbReference>